<evidence type="ECO:0000313" key="1">
    <source>
        <dbReference type="EMBL" id="MFD2186155.1"/>
    </source>
</evidence>
<evidence type="ECO:0000313" key="2">
    <source>
        <dbReference type="Proteomes" id="UP001597344"/>
    </source>
</evidence>
<organism evidence="1 2">
    <name type="scientific">Aquimarina celericrescens</name>
    <dbReference type="NCBI Taxonomy" id="1964542"/>
    <lineage>
        <taxon>Bacteria</taxon>
        <taxon>Pseudomonadati</taxon>
        <taxon>Bacteroidota</taxon>
        <taxon>Flavobacteriia</taxon>
        <taxon>Flavobacteriales</taxon>
        <taxon>Flavobacteriaceae</taxon>
        <taxon>Aquimarina</taxon>
    </lineage>
</organism>
<dbReference type="RefSeq" id="WP_378319135.1">
    <property type="nucleotide sequence ID" value="NZ_JBHUHY010000003.1"/>
</dbReference>
<proteinExistence type="predicted"/>
<reference evidence="2" key="1">
    <citation type="journal article" date="2019" name="Int. J. Syst. Evol. Microbiol.">
        <title>The Global Catalogue of Microorganisms (GCM) 10K type strain sequencing project: providing services to taxonomists for standard genome sequencing and annotation.</title>
        <authorList>
            <consortium name="The Broad Institute Genomics Platform"/>
            <consortium name="The Broad Institute Genome Sequencing Center for Infectious Disease"/>
            <person name="Wu L."/>
            <person name="Ma J."/>
        </authorList>
    </citation>
    <scope>NUCLEOTIDE SEQUENCE [LARGE SCALE GENOMIC DNA]</scope>
    <source>
        <strain evidence="2">DT92</strain>
    </source>
</reference>
<sequence>MDFDGLKIPLSLSYHASGIKVSQESSWVGLGWSLTSNAIITRSINQVSDIGSRKRVSANRIGDYGYAFEQEIPDTYNSAYEEYLESHFGVLNIDTQPDIFVANLFGRTVKFILTQKDSDPSPIPSERRIKVQLLDEGNEKIWYNDYSKNFTLTDDRGFTYYFDKKEYSTNVFREKPDELFYDEYCDGCLQFSFERDVHIITAWYVTKIISPHGKTLDFNYYLDGEENSYFISISQPTHNQTRTDTQCFVGQNDGSAKFESLNSPIQTVQEIVYLKDITDLSNGNRIVFKLSDREDLIDSETWNGGPGATCKLPGSVYSCISTGTKSPKKLSEIQIINSRGKIKKRVNFNYNYFNSDKINDVRKQSYLRLKLDGINVDDQEYKFVYNQPNSLPKKTSKDVDFFGFYNGANNQFI</sequence>
<name>A0ABW5AV29_9FLAO</name>
<evidence type="ECO:0008006" key="3">
    <source>
        <dbReference type="Google" id="ProtNLM"/>
    </source>
</evidence>
<accession>A0ABW5AV29</accession>
<comment type="caution">
    <text evidence="1">The sequence shown here is derived from an EMBL/GenBank/DDBJ whole genome shotgun (WGS) entry which is preliminary data.</text>
</comment>
<gene>
    <name evidence="1" type="ORF">ACFSJT_05080</name>
</gene>
<keyword evidence="2" id="KW-1185">Reference proteome</keyword>
<dbReference type="EMBL" id="JBHUHY010000003">
    <property type="protein sequence ID" value="MFD2186155.1"/>
    <property type="molecule type" value="Genomic_DNA"/>
</dbReference>
<protein>
    <recommendedName>
        <fullName evidence="3">Insecticidal crystal toxin domain-containing protein</fullName>
    </recommendedName>
</protein>
<dbReference type="Proteomes" id="UP001597344">
    <property type="component" value="Unassembled WGS sequence"/>
</dbReference>